<dbReference type="EMBL" id="FQXZ01000037">
    <property type="protein sequence ID" value="SHI28137.1"/>
    <property type="molecule type" value="Genomic_DNA"/>
</dbReference>
<reference evidence="1 2" key="1">
    <citation type="submission" date="2016-11" db="EMBL/GenBank/DDBJ databases">
        <authorList>
            <person name="Jaros S."/>
            <person name="Januszkiewicz K."/>
            <person name="Wedrychowicz H."/>
        </authorList>
    </citation>
    <scope>NUCLEOTIDE SEQUENCE [LARGE SCALE GENOMIC DNA]</scope>
    <source>
        <strain evidence="1 2">CECT 7868</strain>
    </source>
</reference>
<gene>
    <name evidence="1" type="ORF">VA7868_03291</name>
</gene>
<organism evidence="1 2">
    <name type="scientific">Vibrio aerogenes CECT 7868</name>
    <dbReference type="NCBI Taxonomy" id="1216006"/>
    <lineage>
        <taxon>Bacteria</taxon>
        <taxon>Pseudomonadati</taxon>
        <taxon>Pseudomonadota</taxon>
        <taxon>Gammaproteobacteria</taxon>
        <taxon>Vibrionales</taxon>
        <taxon>Vibrionaceae</taxon>
        <taxon>Vibrio</taxon>
    </lineage>
</organism>
<name>A0A1M5ZV22_9VIBR</name>
<evidence type="ECO:0000313" key="1">
    <source>
        <dbReference type="EMBL" id="SHI28137.1"/>
    </source>
</evidence>
<keyword evidence="2" id="KW-1185">Reference proteome</keyword>
<dbReference type="STRING" id="1216006.VA7868_03291"/>
<dbReference type="AlphaFoldDB" id="A0A1M5ZV22"/>
<protein>
    <submittedName>
        <fullName evidence="1">Uncharacterized protein</fullName>
    </submittedName>
</protein>
<evidence type="ECO:0000313" key="2">
    <source>
        <dbReference type="Proteomes" id="UP000184608"/>
    </source>
</evidence>
<proteinExistence type="predicted"/>
<accession>A0A1M5ZV22</accession>
<dbReference type="Proteomes" id="UP000184608">
    <property type="component" value="Unassembled WGS sequence"/>
</dbReference>
<sequence>MKTIFQRDKDAAFIKNSLHLKQGADYSSGYSAPGKPGDKYLYINPYSIGDQSLIFGNIDFN</sequence>